<evidence type="ECO:0008006" key="5">
    <source>
        <dbReference type="Google" id="ProtNLM"/>
    </source>
</evidence>
<proteinExistence type="predicted"/>
<evidence type="ECO:0000256" key="2">
    <source>
        <dbReference type="SAM" id="Phobius"/>
    </source>
</evidence>
<gene>
    <name evidence="3" type="ORF">JCGZ_04635</name>
</gene>
<keyword evidence="2" id="KW-1133">Transmembrane helix</keyword>
<accession>A0A067KPC4</accession>
<keyword evidence="2" id="KW-0812">Transmembrane</keyword>
<evidence type="ECO:0000256" key="1">
    <source>
        <dbReference type="SAM" id="MobiDB-lite"/>
    </source>
</evidence>
<feature type="transmembrane region" description="Helical" evidence="2">
    <location>
        <begin position="52"/>
        <end position="72"/>
    </location>
</feature>
<protein>
    <recommendedName>
        <fullName evidence="5">DUF4408 domain-containing protein</fullName>
    </recommendedName>
</protein>
<dbReference type="AlphaFoldDB" id="A0A067KPC4"/>
<keyword evidence="4" id="KW-1185">Reference proteome</keyword>
<keyword evidence="2" id="KW-0472">Membrane</keyword>
<dbReference type="Pfam" id="PF05553">
    <property type="entry name" value="DUF761"/>
    <property type="match status" value="1"/>
</dbReference>
<dbReference type="EMBL" id="KK914370">
    <property type="protein sequence ID" value="KDP37992.1"/>
    <property type="molecule type" value="Genomic_DNA"/>
</dbReference>
<dbReference type="PANTHER" id="PTHR35997:SF6">
    <property type="entry name" value="COTTON FIBER PROTEIN"/>
    <property type="match status" value="1"/>
</dbReference>
<dbReference type="PANTHER" id="PTHR35997">
    <property type="entry name" value="COTTON FIBER PROTEIN-RELATED"/>
    <property type="match status" value="1"/>
</dbReference>
<dbReference type="Proteomes" id="UP000027138">
    <property type="component" value="Unassembled WGS sequence"/>
</dbReference>
<name>A0A067KPC4_JATCU</name>
<feature type="transmembrane region" description="Helical" evidence="2">
    <location>
        <begin position="21"/>
        <end position="40"/>
    </location>
</feature>
<evidence type="ECO:0000313" key="3">
    <source>
        <dbReference type="EMBL" id="KDP37992.1"/>
    </source>
</evidence>
<dbReference type="KEGG" id="jcu:105634262"/>
<feature type="region of interest" description="Disordered" evidence="1">
    <location>
        <begin position="205"/>
        <end position="229"/>
    </location>
</feature>
<dbReference type="InterPro" id="IPR008480">
    <property type="entry name" value="DUF761_pln"/>
</dbReference>
<evidence type="ECO:0000313" key="4">
    <source>
        <dbReference type="Proteomes" id="UP000027138"/>
    </source>
</evidence>
<dbReference type="OrthoDB" id="680761at2759"/>
<sequence length="254" mass="30129">MEKLCSPYKFKDNYPQKAKGMSFFAFIFSVFIYISIFYIFKLSPSKLFNNTQFWFFISNTLIIIILVDYGAFSCYKDKQHDFNYQEYIIRRRTGAPIFSRQSYDPQIIIRTCIPAEEAQESIQEKRIMAHQRLIPEKKLTTFPEGRPRTETSTSTQTGFDGNINNVCDKNTITAKTFQRSQSEIIKRVVIDESKNIIRRVETEKYESPQNVENGDEEEDKNNEYANMSNEELNKRFEEFIQKFNSQIRLQRDSY</sequence>
<organism evidence="3 4">
    <name type="scientific">Jatropha curcas</name>
    <name type="common">Barbados nut</name>
    <dbReference type="NCBI Taxonomy" id="180498"/>
    <lineage>
        <taxon>Eukaryota</taxon>
        <taxon>Viridiplantae</taxon>
        <taxon>Streptophyta</taxon>
        <taxon>Embryophyta</taxon>
        <taxon>Tracheophyta</taxon>
        <taxon>Spermatophyta</taxon>
        <taxon>Magnoliopsida</taxon>
        <taxon>eudicotyledons</taxon>
        <taxon>Gunneridae</taxon>
        <taxon>Pentapetalae</taxon>
        <taxon>rosids</taxon>
        <taxon>fabids</taxon>
        <taxon>Malpighiales</taxon>
        <taxon>Euphorbiaceae</taxon>
        <taxon>Crotonoideae</taxon>
        <taxon>Jatropheae</taxon>
        <taxon>Jatropha</taxon>
    </lineage>
</organism>
<reference evidence="3 4" key="1">
    <citation type="journal article" date="2014" name="PLoS ONE">
        <title>Global Analysis of Gene Expression Profiles in Physic Nut (Jatropha curcas L.) Seedlings Exposed to Salt Stress.</title>
        <authorList>
            <person name="Zhang L."/>
            <person name="Zhang C."/>
            <person name="Wu P."/>
            <person name="Chen Y."/>
            <person name="Li M."/>
            <person name="Jiang H."/>
            <person name="Wu G."/>
        </authorList>
    </citation>
    <scope>NUCLEOTIDE SEQUENCE [LARGE SCALE GENOMIC DNA]</scope>
    <source>
        <strain evidence="4">cv. GZQX0401</strain>
        <tissue evidence="3">Young leaves</tissue>
    </source>
</reference>